<reference evidence="3" key="1">
    <citation type="submission" date="2020-05" db="EMBL/GenBank/DDBJ databases">
        <authorList>
            <person name="Chiriac C."/>
            <person name="Salcher M."/>
            <person name="Ghai R."/>
            <person name="Kavagutti S V."/>
        </authorList>
    </citation>
    <scope>NUCLEOTIDE SEQUENCE</scope>
</reference>
<dbReference type="EMBL" id="CAEZVY010000109">
    <property type="protein sequence ID" value="CAB4647806.1"/>
    <property type="molecule type" value="Genomic_DNA"/>
</dbReference>
<name>A0A6J6KFA6_9ZZZZ</name>
<keyword evidence="1" id="KW-0812">Transmembrane</keyword>
<keyword evidence="1" id="KW-1133">Transmembrane helix</keyword>
<protein>
    <submittedName>
        <fullName evidence="3">Unannotated protein</fullName>
    </submittedName>
</protein>
<dbReference type="AlphaFoldDB" id="A0A6J6KFA6"/>
<accession>A0A6J6KFA6</accession>
<proteinExistence type="predicted"/>
<evidence type="ECO:0000313" key="2">
    <source>
        <dbReference type="EMBL" id="CAB4566302.1"/>
    </source>
</evidence>
<sequence>MKKLFGSYTYTWWQMGVFKLSLLAIGMIAGAYLASLVMESLLVFLAIAVLASGYTIGASLSGANKK</sequence>
<feature type="transmembrane region" description="Helical" evidence="1">
    <location>
        <begin position="12"/>
        <end position="34"/>
    </location>
</feature>
<evidence type="ECO:0000313" key="3">
    <source>
        <dbReference type="EMBL" id="CAB4647806.1"/>
    </source>
</evidence>
<organism evidence="3">
    <name type="scientific">freshwater metagenome</name>
    <dbReference type="NCBI Taxonomy" id="449393"/>
    <lineage>
        <taxon>unclassified sequences</taxon>
        <taxon>metagenomes</taxon>
        <taxon>ecological metagenomes</taxon>
    </lineage>
</organism>
<keyword evidence="1" id="KW-0472">Membrane</keyword>
<dbReference type="EMBL" id="CAEZTM010000013">
    <property type="protein sequence ID" value="CAB4566302.1"/>
    <property type="molecule type" value="Genomic_DNA"/>
</dbReference>
<evidence type="ECO:0000256" key="1">
    <source>
        <dbReference type="SAM" id="Phobius"/>
    </source>
</evidence>
<feature type="transmembrane region" description="Helical" evidence="1">
    <location>
        <begin position="40"/>
        <end position="60"/>
    </location>
</feature>
<gene>
    <name evidence="2" type="ORF">UFOPK1684_00439</name>
    <name evidence="3" type="ORF">UFOPK2158_01019</name>
</gene>